<proteinExistence type="predicted"/>
<dbReference type="Proteomes" id="UP000324222">
    <property type="component" value="Unassembled WGS sequence"/>
</dbReference>
<evidence type="ECO:0000313" key="1">
    <source>
        <dbReference type="EMBL" id="MPC92845.1"/>
    </source>
</evidence>
<organism evidence="1 2">
    <name type="scientific">Portunus trituberculatus</name>
    <name type="common">Swimming crab</name>
    <name type="synonym">Neptunus trituberculatus</name>
    <dbReference type="NCBI Taxonomy" id="210409"/>
    <lineage>
        <taxon>Eukaryota</taxon>
        <taxon>Metazoa</taxon>
        <taxon>Ecdysozoa</taxon>
        <taxon>Arthropoda</taxon>
        <taxon>Crustacea</taxon>
        <taxon>Multicrustacea</taxon>
        <taxon>Malacostraca</taxon>
        <taxon>Eumalacostraca</taxon>
        <taxon>Eucarida</taxon>
        <taxon>Decapoda</taxon>
        <taxon>Pleocyemata</taxon>
        <taxon>Brachyura</taxon>
        <taxon>Eubrachyura</taxon>
        <taxon>Portunoidea</taxon>
        <taxon>Portunidae</taxon>
        <taxon>Portuninae</taxon>
        <taxon>Portunus</taxon>
    </lineage>
</organism>
<name>A0A5B7JE34_PORTR</name>
<evidence type="ECO:0000313" key="2">
    <source>
        <dbReference type="Proteomes" id="UP000324222"/>
    </source>
</evidence>
<accession>A0A5B7JE34</accession>
<sequence>MMRFSGTASASLTLASWQCIPQHLGARCVIKLDFIDFQLALGEQHNRGPWETADGVGGSGVCAGRDRIQVSPHGSFHKGHFV</sequence>
<gene>
    <name evidence="1" type="ORF">E2C01_087956</name>
</gene>
<protein>
    <submittedName>
        <fullName evidence="1">Uncharacterized protein</fullName>
    </submittedName>
</protein>
<reference evidence="1 2" key="1">
    <citation type="submission" date="2019-05" db="EMBL/GenBank/DDBJ databases">
        <title>Another draft genome of Portunus trituberculatus and its Hox gene families provides insights of decapod evolution.</title>
        <authorList>
            <person name="Jeong J.-H."/>
            <person name="Song I."/>
            <person name="Kim S."/>
            <person name="Choi T."/>
            <person name="Kim D."/>
            <person name="Ryu S."/>
            <person name="Kim W."/>
        </authorList>
    </citation>
    <scope>NUCLEOTIDE SEQUENCE [LARGE SCALE GENOMIC DNA]</scope>
    <source>
        <tissue evidence="1">Muscle</tissue>
    </source>
</reference>
<keyword evidence="2" id="KW-1185">Reference proteome</keyword>
<dbReference type="EMBL" id="VSRR010092726">
    <property type="protein sequence ID" value="MPC92845.1"/>
    <property type="molecule type" value="Genomic_DNA"/>
</dbReference>
<comment type="caution">
    <text evidence="1">The sequence shown here is derived from an EMBL/GenBank/DDBJ whole genome shotgun (WGS) entry which is preliminary data.</text>
</comment>
<dbReference type="AlphaFoldDB" id="A0A5B7JE34"/>